<sequence length="157" mass="17714">MQTNDVPTASEMFGAQSHIYKHTFHFANSMVLRCAIQLSIPDIIHNHKQPMTLFELVSELKLPPAKSNGIHRLMRLFVHSGFFATKSLDEISETQEGYVLTASSKMLLKSEIPNLLPFVSAMVDPVMVNPWNSLGDWFLGNKTNPFETAQGASMWEY</sequence>
<dbReference type="InterPro" id="IPR016461">
    <property type="entry name" value="COMT-like"/>
</dbReference>
<dbReference type="InterPro" id="IPR036388">
    <property type="entry name" value="WH-like_DNA-bd_sf"/>
</dbReference>
<dbReference type="GO" id="GO:0046983">
    <property type="term" value="F:protein dimerization activity"/>
    <property type="evidence" value="ECO:0007669"/>
    <property type="project" value="InterPro"/>
</dbReference>
<dbReference type="InterPro" id="IPR012967">
    <property type="entry name" value="COMT_dimerisation"/>
</dbReference>
<keyword evidence="1" id="KW-0489">Methyltransferase</keyword>
<evidence type="ECO:0000256" key="1">
    <source>
        <dbReference type="ARBA" id="ARBA00022603"/>
    </source>
</evidence>
<dbReference type="Pfam" id="PF08100">
    <property type="entry name" value="Dimerisation"/>
    <property type="match status" value="1"/>
</dbReference>
<dbReference type="GO" id="GO:0032259">
    <property type="term" value="P:methylation"/>
    <property type="evidence" value="ECO:0007669"/>
    <property type="project" value="UniProtKB-KW"/>
</dbReference>
<keyword evidence="6" id="KW-1185">Reference proteome</keyword>
<dbReference type="Gene3D" id="3.40.50.150">
    <property type="entry name" value="Vaccinia Virus protein VP39"/>
    <property type="match status" value="1"/>
</dbReference>
<dbReference type="InterPro" id="IPR036390">
    <property type="entry name" value="WH_DNA-bd_sf"/>
</dbReference>
<dbReference type="GO" id="GO:0008757">
    <property type="term" value="F:S-adenosylmethionine-dependent methyltransferase activity"/>
    <property type="evidence" value="ECO:0007669"/>
    <property type="project" value="UniProtKB-ARBA"/>
</dbReference>
<evidence type="ECO:0000256" key="2">
    <source>
        <dbReference type="ARBA" id="ARBA00022679"/>
    </source>
</evidence>
<dbReference type="InterPro" id="IPR029063">
    <property type="entry name" value="SAM-dependent_MTases_sf"/>
</dbReference>
<evidence type="ECO:0000256" key="3">
    <source>
        <dbReference type="ARBA" id="ARBA00022691"/>
    </source>
</evidence>
<accession>A0A1J6KVU9</accession>
<dbReference type="AlphaFoldDB" id="A0A1J6KVU9"/>
<dbReference type="EMBL" id="MJEQ01002630">
    <property type="protein sequence ID" value="OIT26875.1"/>
    <property type="molecule type" value="Genomic_DNA"/>
</dbReference>
<reference evidence="5" key="1">
    <citation type="submission" date="2016-11" db="EMBL/GenBank/DDBJ databases">
        <title>The genome of Nicotiana attenuata.</title>
        <authorList>
            <person name="Xu S."/>
            <person name="Brockmoeller T."/>
            <person name="Gaquerel E."/>
            <person name="Navarro A."/>
            <person name="Kuhl H."/>
            <person name="Gase K."/>
            <person name="Ling Z."/>
            <person name="Zhou W."/>
            <person name="Kreitzer C."/>
            <person name="Stanke M."/>
            <person name="Tang H."/>
            <person name="Lyons E."/>
            <person name="Pandey P."/>
            <person name="Pandey S.P."/>
            <person name="Timmermann B."/>
            <person name="Baldwin I.T."/>
        </authorList>
    </citation>
    <scope>NUCLEOTIDE SEQUENCE [LARGE SCALE GENOMIC DNA]</scope>
    <source>
        <strain evidence="5">UT</strain>
    </source>
</reference>
<dbReference type="PROSITE" id="PS51683">
    <property type="entry name" value="SAM_OMT_II"/>
    <property type="match status" value="1"/>
</dbReference>
<organism evidence="5 6">
    <name type="scientific">Nicotiana attenuata</name>
    <name type="common">Coyote tobacco</name>
    <dbReference type="NCBI Taxonomy" id="49451"/>
    <lineage>
        <taxon>Eukaryota</taxon>
        <taxon>Viridiplantae</taxon>
        <taxon>Streptophyta</taxon>
        <taxon>Embryophyta</taxon>
        <taxon>Tracheophyta</taxon>
        <taxon>Spermatophyta</taxon>
        <taxon>Magnoliopsida</taxon>
        <taxon>eudicotyledons</taxon>
        <taxon>Gunneridae</taxon>
        <taxon>Pentapetalae</taxon>
        <taxon>asterids</taxon>
        <taxon>lamiids</taxon>
        <taxon>Solanales</taxon>
        <taxon>Solanaceae</taxon>
        <taxon>Nicotianoideae</taxon>
        <taxon>Nicotianeae</taxon>
        <taxon>Nicotiana</taxon>
    </lineage>
</organism>
<dbReference type="SUPFAM" id="SSF46785">
    <property type="entry name" value="Winged helix' DNA-binding domain"/>
    <property type="match status" value="1"/>
</dbReference>
<gene>
    <name evidence="5" type="primary">ROMT_10</name>
    <name evidence="5" type="ORF">A4A49_32262</name>
</gene>
<dbReference type="Proteomes" id="UP000187609">
    <property type="component" value="Unassembled WGS sequence"/>
</dbReference>
<evidence type="ECO:0000313" key="5">
    <source>
        <dbReference type="EMBL" id="OIT26875.1"/>
    </source>
</evidence>
<dbReference type="SMR" id="A0A1J6KVU9"/>
<keyword evidence="3" id="KW-0949">S-adenosyl-L-methionine</keyword>
<dbReference type="Gene3D" id="1.10.10.10">
    <property type="entry name" value="Winged helix-like DNA-binding domain superfamily/Winged helix DNA-binding domain"/>
    <property type="match status" value="1"/>
</dbReference>
<evidence type="ECO:0000313" key="6">
    <source>
        <dbReference type="Proteomes" id="UP000187609"/>
    </source>
</evidence>
<dbReference type="STRING" id="49451.A0A1J6KVU9"/>
<protein>
    <submittedName>
        <fullName evidence="5">Trans-resveratrol di-o-methyltransferase</fullName>
    </submittedName>
</protein>
<dbReference type="PANTHER" id="PTHR11746">
    <property type="entry name" value="O-METHYLTRANSFERASE"/>
    <property type="match status" value="1"/>
</dbReference>
<dbReference type="OMA" id="CHGRAIT"/>
<keyword evidence="2" id="KW-0808">Transferase</keyword>
<dbReference type="Gramene" id="OIT26875">
    <property type="protein sequence ID" value="OIT26875"/>
    <property type="gene ID" value="A4A49_32262"/>
</dbReference>
<comment type="caution">
    <text evidence="5">The sequence shown here is derived from an EMBL/GenBank/DDBJ whole genome shotgun (WGS) entry which is preliminary data.</text>
</comment>
<proteinExistence type="predicted"/>
<name>A0A1J6KVU9_NICAT</name>
<dbReference type="FunFam" id="1.10.10.10:FF:000213">
    <property type="entry name" value="Coniferyl alcohol 9-O-methyltransferase"/>
    <property type="match status" value="1"/>
</dbReference>
<evidence type="ECO:0000259" key="4">
    <source>
        <dbReference type="Pfam" id="PF08100"/>
    </source>
</evidence>
<feature type="domain" description="O-methyltransferase dimerisation" evidence="4">
    <location>
        <begin position="21"/>
        <end position="110"/>
    </location>
</feature>